<reference evidence="2 3" key="1">
    <citation type="submission" date="2018-11" db="EMBL/GenBank/DDBJ databases">
        <title>Sequencing the genomes of 1000 actinobacteria strains.</title>
        <authorList>
            <person name="Klenk H.-P."/>
        </authorList>
    </citation>
    <scope>NUCLEOTIDE SEQUENCE [LARGE SCALE GENOMIC DNA]</scope>
    <source>
        <strain evidence="2 3">DSM 15700</strain>
    </source>
</reference>
<gene>
    <name evidence="2" type="ORF">EDD34_3001</name>
</gene>
<proteinExistence type="predicted"/>
<protein>
    <recommendedName>
        <fullName evidence="1">PD(D/E)XK endonuclease domain-containing protein</fullName>
    </recommendedName>
</protein>
<dbReference type="InterPro" id="IPR021671">
    <property type="entry name" value="PD(D/E)XK_Endonuc"/>
</dbReference>
<evidence type="ECO:0000259" key="1">
    <source>
        <dbReference type="Pfam" id="PF11645"/>
    </source>
</evidence>
<dbReference type="Gene3D" id="3.40.1350.10">
    <property type="match status" value="1"/>
</dbReference>
<sequence length="161" mass="17773">MTANGRHPLVLTSMALHHTKDKGDLGVAKAHADLVGKGFVVLFPATEHAPFDLVAYAEGKFHRLQVKYRSTRTGAVTVHFRSVWNDRSGTHTKPTDKSTIDVLCIYCPETDECYYVRPDAHRASVTLRVTPSKNGQRVGTLDAASFRDLSQAVRRTQPGSI</sequence>
<keyword evidence="3" id="KW-1185">Reference proteome</keyword>
<evidence type="ECO:0000313" key="3">
    <source>
        <dbReference type="Proteomes" id="UP000280501"/>
    </source>
</evidence>
<dbReference type="Proteomes" id="UP000280501">
    <property type="component" value="Unassembled WGS sequence"/>
</dbReference>
<name>A0A3N4YS01_9MICO</name>
<dbReference type="AlphaFoldDB" id="A0A3N4YS01"/>
<dbReference type="Pfam" id="PF11645">
    <property type="entry name" value="PDDEXK_5"/>
    <property type="match status" value="1"/>
</dbReference>
<dbReference type="InterPro" id="IPR011856">
    <property type="entry name" value="tRNA_endonuc-like_dom_sf"/>
</dbReference>
<evidence type="ECO:0000313" key="2">
    <source>
        <dbReference type="EMBL" id="RPF22346.1"/>
    </source>
</evidence>
<organism evidence="2 3">
    <name type="scientific">Myceligenerans xiligouense</name>
    <dbReference type="NCBI Taxonomy" id="253184"/>
    <lineage>
        <taxon>Bacteria</taxon>
        <taxon>Bacillati</taxon>
        <taxon>Actinomycetota</taxon>
        <taxon>Actinomycetes</taxon>
        <taxon>Micrococcales</taxon>
        <taxon>Promicromonosporaceae</taxon>
        <taxon>Myceligenerans</taxon>
    </lineage>
</organism>
<dbReference type="EMBL" id="RKQZ01000001">
    <property type="protein sequence ID" value="RPF22346.1"/>
    <property type="molecule type" value="Genomic_DNA"/>
</dbReference>
<comment type="caution">
    <text evidence="2">The sequence shown here is derived from an EMBL/GenBank/DDBJ whole genome shotgun (WGS) entry which is preliminary data.</text>
</comment>
<accession>A0A3N4YS01</accession>
<feature type="domain" description="PD(D/E)XK endonuclease" evidence="1">
    <location>
        <begin position="17"/>
        <end position="147"/>
    </location>
</feature>
<dbReference type="GO" id="GO:0003676">
    <property type="term" value="F:nucleic acid binding"/>
    <property type="evidence" value="ECO:0007669"/>
    <property type="project" value="InterPro"/>
</dbReference>